<organism evidence="1 2">
    <name type="scientific">Mya arenaria</name>
    <name type="common">Soft-shell clam</name>
    <dbReference type="NCBI Taxonomy" id="6604"/>
    <lineage>
        <taxon>Eukaryota</taxon>
        <taxon>Metazoa</taxon>
        <taxon>Spiralia</taxon>
        <taxon>Lophotrochozoa</taxon>
        <taxon>Mollusca</taxon>
        <taxon>Bivalvia</taxon>
        <taxon>Autobranchia</taxon>
        <taxon>Heteroconchia</taxon>
        <taxon>Euheterodonta</taxon>
        <taxon>Imparidentia</taxon>
        <taxon>Neoheterodontei</taxon>
        <taxon>Myida</taxon>
        <taxon>Myoidea</taxon>
        <taxon>Myidae</taxon>
        <taxon>Mya</taxon>
    </lineage>
</organism>
<evidence type="ECO:0000313" key="2">
    <source>
        <dbReference type="Proteomes" id="UP001164746"/>
    </source>
</evidence>
<name>A0ABY7EAT7_MYAAR</name>
<feature type="non-terminal residue" evidence="1">
    <location>
        <position position="1"/>
    </location>
</feature>
<gene>
    <name evidence="1" type="ORF">MAR_021653</name>
</gene>
<accession>A0ABY7EAT7</accession>
<sequence length="470" mass="53919">SSKKGGHCSLEEEVRQRPFSEANLTPKSKSIHELRHLGISPAKHTRLVKKLTFHNSLVEEIKSRIVQNRGRSCQRKALEVVSGKLMKKYRLRAKSSRALGVNRGQLLKADMGKSIVKRRQVLERTQLAKKVRDFLERDDNSSCLPEKRDSTKTKTGMKQTRVLNDYMYNLHLKLKAENPGVKISLTTFSSYRPRYAKLVQYSAQRLKNEHPGISYVHYITDSPTSQYRNKNTMYLVANHVRLWFKRIFWEAGHGKGPCDGVGGSSKRLADLAVKRQTAVIQSAEDYYNWGKSLANSQTKYAFVTKEECDEAYNELLAVNVKPIKECFTDGKFNASCDGWIKHTIVQQSGKTNETDMHTDIQNEPEVILDQARRVVSRPIYNDYWYIGKVVKYDPSDDELPLQVSFMEHGKGKVCPTFKWPNKDDSIMMSSDDMLCSVGEPMPFGSRKMYKVAESDINTAMPLFDQFHKRK</sequence>
<dbReference type="PANTHER" id="PTHR46601:SF1">
    <property type="entry name" value="ADF-H DOMAIN-CONTAINING PROTEIN"/>
    <property type="match status" value="1"/>
</dbReference>
<reference evidence="1" key="1">
    <citation type="submission" date="2022-11" db="EMBL/GenBank/DDBJ databases">
        <title>Centuries of genome instability and evolution in soft-shell clam transmissible cancer (bioRxiv).</title>
        <authorList>
            <person name="Hart S.F.M."/>
            <person name="Yonemitsu M.A."/>
            <person name="Giersch R.M."/>
            <person name="Beal B.F."/>
            <person name="Arriagada G."/>
            <person name="Davis B.W."/>
            <person name="Ostrander E.A."/>
            <person name="Goff S.P."/>
            <person name="Metzger M.J."/>
        </authorList>
    </citation>
    <scope>NUCLEOTIDE SEQUENCE</scope>
    <source>
        <strain evidence="1">MELC-2E11</strain>
        <tissue evidence="1">Siphon/mantle</tissue>
    </source>
</reference>
<evidence type="ECO:0000313" key="1">
    <source>
        <dbReference type="EMBL" id="WAR06284.1"/>
    </source>
</evidence>
<dbReference type="Proteomes" id="UP001164746">
    <property type="component" value="Chromosome 5"/>
</dbReference>
<dbReference type="PANTHER" id="PTHR46601">
    <property type="entry name" value="ULP_PROTEASE DOMAIN-CONTAINING PROTEIN"/>
    <property type="match status" value="1"/>
</dbReference>
<keyword evidence="2" id="KW-1185">Reference proteome</keyword>
<dbReference type="EMBL" id="CP111016">
    <property type="protein sequence ID" value="WAR06284.1"/>
    <property type="molecule type" value="Genomic_DNA"/>
</dbReference>
<proteinExistence type="predicted"/>
<protein>
    <submittedName>
        <fullName evidence="1">Uncharacterized protein</fullName>
    </submittedName>
</protein>